<reference evidence="7" key="1">
    <citation type="journal article" date="2020" name="Stud. Mycol.">
        <title>101 Dothideomycetes genomes: a test case for predicting lifestyles and emergence of pathogens.</title>
        <authorList>
            <person name="Haridas S."/>
            <person name="Albert R."/>
            <person name="Binder M."/>
            <person name="Bloem J."/>
            <person name="Labutti K."/>
            <person name="Salamov A."/>
            <person name="Andreopoulos B."/>
            <person name="Baker S."/>
            <person name="Barry K."/>
            <person name="Bills G."/>
            <person name="Bluhm B."/>
            <person name="Cannon C."/>
            <person name="Castanera R."/>
            <person name="Culley D."/>
            <person name="Daum C."/>
            <person name="Ezra D."/>
            <person name="Gonzalez J."/>
            <person name="Henrissat B."/>
            <person name="Kuo A."/>
            <person name="Liang C."/>
            <person name="Lipzen A."/>
            <person name="Lutzoni F."/>
            <person name="Magnuson J."/>
            <person name="Mondo S."/>
            <person name="Nolan M."/>
            <person name="Ohm R."/>
            <person name="Pangilinan J."/>
            <person name="Park H.-J."/>
            <person name="Ramirez L."/>
            <person name="Alfaro M."/>
            <person name="Sun H."/>
            <person name="Tritt A."/>
            <person name="Yoshinaga Y."/>
            <person name="Zwiers L.-H."/>
            <person name="Turgeon B."/>
            <person name="Goodwin S."/>
            <person name="Spatafora J."/>
            <person name="Crous P."/>
            <person name="Grigoriev I."/>
        </authorList>
    </citation>
    <scope>NUCLEOTIDE SEQUENCE</scope>
    <source>
        <strain evidence="7">HMLAC05119</strain>
    </source>
</reference>
<accession>A0A6A5QNK4</accession>
<dbReference type="GO" id="GO:0000492">
    <property type="term" value="P:box C/D snoRNP assembly"/>
    <property type="evidence" value="ECO:0007669"/>
    <property type="project" value="TreeGrafter"/>
</dbReference>
<keyword evidence="8" id="KW-1185">Reference proteome</keyword>
<keyword evidence="3" id="KW-0862">Zinc</keyword>
<dbReference type="Gene3D" id="3.30.60.190">
    <property type="match status" value="1"/>
</dbReference>
<dbReference type="SUPFAM" id="SSF144232">
    <property type="entry name" value="HIT/MYND zinc finger-like"/>
    <property type="match status" value="1"/>
</dbReference>
<dbReference type="PANTHER" id="PTHR13483">
    <property type="entry name" value="BOX C_D SNORNA PROTEIN 1-RELATED"/>
    <property type="match status" value="1"/>
</dbReference>
<dbReference type="GO" id="GO:0005634">
    <property type="term" value="C:nucleus"/>
    <property type="evidence" value="ECO:0007669"/>
    <property type="project" value="TreeGrafter"/>
</dbReference>
<dbReference type="InterPro" id="IPR051639">
    <property type="entry name" value="BCD1"/>
</dbReference>
<evidence type="ECO:0000313" key="7">
    <source>
        <dbReference type="EMBL" id="KAF1916942.1"/>
    </source>
</evidence>
<proteinExistence type="predicted"/>
<keyword evidence="2 4" id="KW-0863">Zinc-finger</keyword>
<protein>
    <recommendedName>
        <fullName evidence="6">HIT-type domain-containing protein</fullName>
    </recommendedName>
</protein>
<keyword evidence="1" id="KW-0479">Metal-binding</keyword>
<dbReference type="AlphaFoldDB" id="A0A6A5QNK4"/>
<dbReference type="EMBL" id="ML979135">
    <property type="protein sequence ID" value="KAF1916942.1"/>
    <property type="molecule type" value="Genomic_DNA"/>
</dbReference>
<evidence type="ECO:0000256" key="4">
    <source>
        <dbReference type="PROSITE-ProRule" id="PRU00453"/>
    </source>
</evidence>
<dbReference type="Pfam" id="PF04438">
    <property type="entry name" value="zf-HIT"/>
    <property type="match status" value="1"/>
</dbReference>
<name>A0A6A5QNK4_AMPQU</name>
<dbReference type="GO" id="GO:0000463">
    <property type="term" value="P:maturation of LSU-rRNA from tricistronic rRNA transcript (SSU-rRNA, 5.8S rRNA, LSU-rRNA)"/>
    <property type="evidence" value="ECO:0007669"/>
    <property type="project" value="TreeGrafter"/>
</dbReference>
<evidence type="ECO:0000256" key="1">
    <source>
        <dbReference type="ARBA" id="ARBA00022723"/>
    </source>
</evidence>
<feature type="region of interest" description="Disordered" evidence="5">
    <location>
        <begin position="118"/>
        <end position="159"/>
    </location>
</feature>
<feature type="compositionally biased region" description="Basic and acidic residues" evidence="5">
    <location>
        <begin position="140"/>
        <end position="154"/>
    </location>
</feature>
<evidence type="ECO:0000256" key="5">
    <source>
        <dbReference type="SAM" id="MobiDB-lite"/>
    </source>
</evidence>
<dbReference type="PROSITE" id="PS00028">
    <property type="entry name" value="ZINC_FINGER_C2H2_1"/>
    <property type="match status" value="1"/>
</dbReference>
<feature type="domain" description="HIT-type" evidence="6">
    <location>
        <begin position="6"/>
        <end position="42"/>
    </location>
</feature>
<gene>
    <name evidence="7" type="ORF">BDU57DRAFT_498083</name>
</gene>
<dbReference type="CDD" id="cd23024">
    <property type="entry name" value="zf-HIT_ZNHIT2-3"/>
    <property type="match status" value="1"/>
</dbReference>
<evidence type="ECO:0000256" key="2">
    <source>
        <dbReference type="ARBA" id="ARBA00022771"/>
    </source>
</evidence>
<dbReference type="InterPro" id="IPR013087">
    <property type="entry name" value="Znf_C2H2_type"/>
</dbReference>
<dbReference type="Proteomes" id="UP000800096">
    <property type="component" value="Unassembled WGS sequence"/>
</dbReference>
<dbReference type="InterPro" id="IPR007529">
    <property type="entry name" value="Znf_HIT"/>
</dbReference>
<dbReference type="GO" id="GO:0070761">
    <property type="term" value="C:pre-snoRNP complex"/>
    <property type="evidence" value="ECO:0007669"/>
    <property type="project" value="TreeGrafter"/>
</dbReference>
<dbReference type="PROSITE" id="PS51083">
    <property type="entry name" value="ZF_HIT"/>
    <property type="match status" value="1"/>
</dbReference>
<evidence type="ECO:0000313" key="8">
    <source>
        <dbReference type="Proteomes" id="UP000800096"/>
    </source>
</evidence>
<organism evidence="7 8">
    <name type="scientific">Ampelomyces quisqualis</name>
    <name type="common">Powdery mildew agent</name>
    <dbReference type="NCBI Taxonomy" id="50730"/>
    <lineage>
        <taxon>Eukaryota</taxon>
        <taxon>Fungi</taxon>
        <taxon>Dikarya</taxon>
        <taxon>Ascomycota</taxon>
        <taxon>Pezizomycotina</taxon>
        <taxon>Dothideomycetes</taxon>
        <taxon>Pleosporomycetidae</taxon>
        <taxon>Pleosporales</taxon>
        <taxon>Pleosporineae</taxon>
        <taxon>Phaeosphaeriaceae</taxon>
        <taxon>Ampelomyces</taxon>
    </lineage>
</organism>
<dbReference type="GO" id="GO:0008270">
    <property type="term" value="F:zinc ion binding"/>
    <property type="evidence" value="ECO:0007669"/>
    <property type="project" value="UniProtKB-UniRule"/>
</dbReference>
<dbReference type="PANTHER" id="PTHR13483:SF11">
    <property type="entry name" value="ZINC FINGER HIT DOMAIN-CONTAINING PROTEIN 3"/>
    <property type="match status" value="1"/>
</dbReference>
<dbReference type="OrthoDB" id="18412at2759"/>
<evidence type="ECO:0000256" key="3">
    <source>
        <dbReference type="ARBA" id="ARBA00022833"/>
    </source>
</evidence>
<sequence length="196" mass="21385">MSDPLCGVCAAEPKKYKCPTCALPYCSIPCFKLHKTTHPEPTTPAPQPSAELALPQPPPPAPIPRYLRRKTDFSVLAADPKFRGLLKLYPTLLPALQRVYAATIEPDPEDERRRRMTRGGFRGRGTRGRGIGRGRGPGGFDDREGKWTQKKGDADGMSMLKGLRHGNAGGKDQEAMAAFVGLVDEIFGAKEKVEEG</sequence>
<evidence type="ECO:0000259" key="6">
    <source>
        <dbReference type="PROSITE" id="PS51083"/>
    </source>
</evidence>
<dbReference type="GO" id="GO:0048254">
    <property type="term" value="P:snoRNA localization"/>
    <property type="evidence" value="ECO:0007669"/>
    <property type="project" value="TreeGrafter"/>
</dbReference>